<dbReference type="CDD" id="cd19608">
    <property type="entry name" value="GH113_mannanase-like"/>
    <property type="match status" value="1"/>
</dbReference>
<keyword evidence="1" id="KW-0732">Signal</keyword>
<dbReference type="RefSeq" id="WP_004618894.1">
    <property type="nucleotide sequence ID" value="NZ_ACXX02000005.1"/>
</dbReference>
<dbReference type="OrthoDB" id="9773531at2"/>
<dbReference type="Gene3D" id="3.20.20.80">
    <property type="entry name" value="Glycosidases"/>
    <property type="match status" value="1"/>
</dbReference>
<evidence type="ECO:0000313" key="2">
    <source>
        <dbReference type="EMBL" id="EGD48063.1"/>
    </source>
</evidence>
<feature type="signal peptide" evidence="1">
    <location>
        <begin position="1"/>
        <end position="24"/>
    </location>
</feature>
<reference evidence="2" key="2">
    <citation type="submission" date="2011-01" db="EMBL/GenBank/DDBJ databases">
        <title>The Non-contiguous Finished genome of Clostridium papyrosolvens.</title>
        <authorList>
            <person name="Lucas S."/>
            <person name="Copeland A."/>
            <person name="Lapidus A."/>
            <person name="Cheng J.-F."/>
            <person name="Goodwin L."/>
            <person name="Pitluck S."/>
            <person name="Misra M."/>
            <person name="Chertkov O."/>
            <person name="Detter J.C."/>
            <person name="Han C."/>
            <person name="Tapia R."/>
            <person name="Land M."/>
            <person name="Hauser L."/>
            <person name="Kyrpides N."/>
            <person name="Ivanova N."/>
            <person name="Pagani I."/>
            <person name="Mouttaki H."/>
            <person name="He Z."/>
            <person name="Zhou J."/>
            <person name="Hemme C.L."/>
            <person name="Woyke T."/>
        </authorList>
    </citation>
    <scope>NUCLEOTIDE SEQUENCE [LARGE SCALE GENOMIC DNA]</scope>
    <source>
        <strain evidence="2">DSM 2782</strain>
    </source>
</reference>
<proteinExistence type="predicted"/>
<accession>F1TCE8</accession>
<keyword evidence="3" id="KW-1185">Reference proteome</keyword>
<feature type="chain" id="PRO_5003272904" evidence="1">
    <location>
        <begin position="25"/>
        <end position="758"/>
    </location>
</feature>
<comment type="caution">
    <text evidence="2">The sequence shown here is derived from an EMBL/GenBank/DDBJ whole genome shotgun (WGS) entry which is preliminary data.</text>
</comment>
<dbReference type="InterPro" id="IPR055151">
    <property type="entry name" value="GH113"/>
</dbReference>
<organism evidence="2 3">
    <name type="scientific">Ruminiclostridium papyrosolvens DSM 2782</name>
    <dbReference type="NCBI Taxonomy" id="588581"/>
    <lineage>
        <taxon>Bacteria</taxon>
        <taxon>Bacillati</taxon>
        <taxon>Bacillota</taxon>
        <taxon>Clostridia</taxon>
        <taxon>Eubacteriales</taxon>
        <taxon>Oscillospiraceae</taxon>
        <taxon>Ruminiclostridium</taxon>
    </lineage>
</organism>
<dbReference type="Pfam" id="PF22612">
    <property type="entry name" value="GH113"/>
    <property type="match status" value="1"/>
</dbReference>
<gene>
    <name evidence="2" type="ORF">Cpap_2750</name>
</gene>
<protein>
    <submittedName>
        <fullName evidence="2">Uncharacterized protein</fullName>
    </submittedName>
</protein>
<dbReference type="STRING" id="588581.Cpap_2750"/>
<dbReference type="InterPro" id="IPR008964">
    <property type="entry name" value="Invasin/intimin_cell_adhesion"/>
</dbReference>
<dbReference type="Gene3D" id="2.60.40.1080">
    <property type="match status" value="1"/>
</dbReference>
<sequence length="758" mass="86287">MKKFISIIVLICLMIGLFPPNCFAGEPVVTPQLIIINVNGENVSVLSVKIKNEQYLKLRDIAYYANGSDRQFNISEVKKKAIVNIYSNTPYKSIGNQASLKNNKPQKALLFKGKYFLDEKATKINSYYVGNEMYVKPAELGKLLNFIVTSGKKTGQYYINTNHSAITKKIGVETAMTYGDMKQSDKNSPWVGYDYSGRKVLGWHQLWPGDVRLFLDFGSGPVLVCYKVIVSNGRFYFLDDKLVYKKEINGVKIPLEADGGISARRLEQILGSYYETFLKESVYLTINLGMPAKQKNDKNITYKISSNKSSVFLGVLEKSQIIPSLTPTPEMAKKFIYTSSDAKVAFADETGMVYGIGPGTCTISIGLEGRSDIPVKTIKVSVNGDAALAKKSTGFICFDYYDNDVANVFQEPTIQAMHQDGAQWVSYINTLSYTNENPIRIDGVSNKNTNIMREIRKNEFGAFVKAAKIRGMKVAAQTQIMYDELLKDWMSNEAKSNEALFYEESAKFWAYFGSLLKNNAQKWISDPNNVEANKFWDEWFAQYEKNILEYANWCEEYKVDLLIIGEYQSNPFYSIGGGRMEKLIKDIRNVYSGKIGAVCTYTTQWDEVDKMSFAGQLDYINVVLQEPYSTKENPTIEEYQREIEPILTGKIETLYKKYQKKIIITSSYKSAQNQGNKEWFEPCTVQTNIKQDFLLQARMYEGLFRALQNKTWVESVWANGYNWVENFEHADGRLNAIDKGQSVRNKPAAKVFLKWSNK</sequence>
<reference evidence="2" key="1">
    <citation type="submission" date="2009-07" db="EMBL/GenBank/DDBJ databases">
        <authorList>
            <consortium name="US DOE Joint Genome Institute (JGI-PGF)"/>
            <person name="Lucas S."/>
            <person name="Copeland A."/>
            <person name="Lapidus A."/>
            <person name="Glavina del Rio T."/>
            <person name="Tice H."/>
            <person name="Bruce D."/>
            <person name="Goodwin L."/>
            <person name="Pitluck S."/>
            <person name="Larimer F."/>
            <person name="Land M.L."/>
            <person name="Mouttaki H."/>
            <person name="He Z."/>
            <person name="Zhou J."/>
            <person name="Hemme C.L."/>
        </authorList>
    </citation>
    <scope>NUCLEOTIDE SEQUENCE</scope>
    <source>
        <strain evidence="2">DSM 2782</strain>
    </source>
</reference>
<dbReference type="AlphaFoldDB" id="F1TCE8"/>
<evidence type="ECO:0000256" key="1">
    <source>
        <dbReference type="SAM" id="SignalP"/>
    </source>
</evidence>
<dbReference type="Proteomes" id="UP000003860">
    <property type="component" value="Unassembled WGS sequence"/>
</dbReference>
<evidence type="ECO:0000313" key="3">
    <source>
        <dbReference type="Proteomes" id="UP000003860"/>
    </source>
</evidence>
<dbReference type="eggNOG" id="COG2357">
    <property type="taxonomic scope" value="Bacteria"/>
</dbReference>
<dbReference type="SUPFAM" id="SSF49373">
    <property type="entry name" value="Invasin/intimin cell-adhesion fragments"/>
    <property type="match status" value="1"/>
</dbReference>
<dbReference type="EMBL" id="ACXX02000005">
    <property type="protein sequence ID" value="EGD48063.1"/>
    <property type="molecule type" value="Genomic_DNA"/>
</dbReference>
<name>F1TCE8_9FIRM</name>